<protein>
    <submittedName>
        <fullName evidence="1">Uncharacterized protein</fullName>
    </submittedName>
</protein>
<name>A0A3M7PNH0_BRAPC</name>
<comment type="caution">
    <text evidence="1">The sequence shown here is derived from an EMBL/GenBank/DDBJ whole genome shotgun (WGS) entry which is preliminary data.</text>
</comment>
<dbReference type="Proteomes" id="UP000276133">
    <property type="component" value="Unassembled WGS sequence"/>
</dbReference>
<keyword evidence="2" id="KW-1185">Reference proteome</keyword>
<gene>
    <name evidence="1" type="ORF">BpHYR1_008875</name>
</gene>
<dbReference type="AlphaFoldDB" id="A0A3M7PNH0"/>
<accession>A0A3M7PNH0</accession>
<dbReference type="EMBL" id="REGN01009662">
    <property type="protein sequence ID" value="RNA00643.1"/>
    <property type="molecule type" value="Genomic_DNA"/>
</dbReference>
<organism evidence="1 2">
    <name type="scientific">Brachionus plicatilis</name>
    <name type="common">Marine rotifer</name>
    <name type="synonym">Brachionus muelleri</name>
    <dbReference type="NCBI Taxonomy" id="10195"/>
    <lineage>
        <taxon>Eukaryota</taxon>
        <taxon>Metazoa</taxon>
        <taxon>Spiralia</taxon>
        <taxon>Gnathifera</taxon>
        <taxon>Rotifera</taxon>
        <taxon>Eurotatoria</taxon>
        <taxon>Monogononta</taxon>
        <taxon>Pseudotrocha</taxon>
        <taxon>Ploima</taxon>
        <taxon>Brachionidae</taxon>
        <taxon>Brachionus</taxon>
    </lineage>
</organism>
<evidence type="ECO:0000313" key="2">
    <source>
        <dbReference type="Proteomes" id="UP000276133"/>
    </source>
</evidence>
<proteinExistence type="predicted"/>
<reference evidence="1 2" key="1">
    <citation type="journal article" date="2018" name="Sci. Rep.">
        <title>Genomic signatures of local adaptation to the degree of environmental predictability in rotifers.</title>
        <authorList>
            <person name="Franch-Gras L."/>
            <person name="Hahn C."/>
            <person name="Garcia-Roger E.M."/>
            <person name="Carmona M.J."/>
            <person name="Serra M."/>
            <person name="Gomez A."/>
        </authorList>
    </citation>
    <scope>NUCLEOTIDE SEQUENCE [LARGE SCALE GENOMIC DNA]</scope>
    <source>
        <strain evidence="1">HYR1</strain>
    </source>
</reference>
<evidence type="ECO:0000313" key="1">
    <source>
        <dbReference type="EMBL" id="RNA00643.1"/>
    </source>
</evidence>
<sequence>MVSIKHFNIFFSRKAILKANIKKENIKFIHNFKNLRFQKNIEKNVGAFKNYKDEKFQEIKKN</sequence>